<dbReference type="Gene3D" id="3.30.1060.10">
    <property type="entry name" value="Peptide methionine sulphoxide reductase MsrA"/>
    <property type="match status" value="1"/>
</dbReference>
<feature type="domain" description="Peptide methionine sulphoxide reductase MsrA" evidence="5">
    <location>
        <begin position="3"/>
        <end position="153"/>
    </location>
</feature>
<dbReference type="GO" id="GO:0005737">
    <property type="term" value="C:cytoplasm"/>
    <property type="evidence" value="ECO:0007669"/>
    <property type="project" value="TreeGrafter"/>
</dbReference>
<protein>
    <recommendedName>
        <fullName evidence="4">Peptide methionine sulfoxide reductase MsrA</fullName>
        <shortName evidence="4">Protein-methionine-S-oxide reductase</shortName>
        <ecNumber evidence="4">1.8.4.11</ecNumber>
    </recommendedName>
    <alternativeName>
        <fullName evidence="4">Peptide-methionine (S)-S-oxide reductase</fullName>
        <shortName evidence="4">Peptide Met(O) reductase</shortName>
    </alternativeName>
</protein>
<dbReference type="STRING" id="512564.MCRO_0593"/>
<dbReference type="eggNOG" id="COG0225">
    <property type="taxonomic scope" value="Bacteria"/>
</dbReference>
<evidence type="ECO:0000256" key="4">
    <source>
        <dbReference type="HAMAP-Rule" id="MF_01401"/>
    </source>
</evidence>
<proteinExistence type="inferred from homology"/>
<dbReference type="Pfam" id="PF01625">
    <property type="entry name" value="PMSR"/>
    <property type="match status" value="1"/>
</dbReference>
<dbReference type="InterPro" id="IPR036509">
    <property type="entry name" value="Met_Sox_Rdtase_MsrA_sf"/>
</dbReference>
<reference evidence="6 7" key="3">
    <citation type="journal article" date="2011" name="J. Bacteriol.">
        <title>Genome sequences of Mycoplasma alligatoris A21JP2T and Mycoplasma crocodyli MP145T.</title>
        <authorList>
            <person name="Brown D.R."/>
            <person name="Farmerie W.G."/>
            <person name="May M."/>
            <person name="Benders G.A."/>
            <person name="Durkin A.S."/>
            <person name="Hlavinka K."/>
            <person name="Hostetler J."/>
            <person name="Jackson J."/>
            <person name="Johnson J."/>
            <person name="Miller R.H."/>
            <person name="Paralanov V."/>
            <person name="Radune D."/>
            <person name="Szczypinski B."/>
            <person name="Glass J.I."/>
        </authorList>
    </citation>
    <scope>NUCLEOTIDE SEQUENCE [LARGE SCALE GENOMIC DNA]</scope>
    <source>
        <strain evidence="7">ATCC 51981 / MP145</strain>
    </source>
</reference>
<comment type="catalytic activity">
    <reaction evidence="3 4">
        <text>[thioredoxin]-disulfide + L-methionine + H2O = L-methionine (S)-S-oxide + [thioredoxin]-dithiol</text>
        <dbReference type="Rhea" id="RHEA:19993"/>
        <dbReference type="Rhea" id="RHEA-COMP:10698"/>
        <dbReference type="Rhea" id="RHEA-COMP:10700"/>
        <dbReference type="ChEBI" id="CHEBI:15377"/>
        <dbReference type="ChEBI" id="CHEBI:29950"/>
        <dbReference type="ChEBI" id="CHEBI:50058"/>
        <dbReference type="ChEBI" id="CHEBI:57844"/>
        <dbReference type="ChEBI" id="CHEBI:58772"/>
        <dbReference type="EC" id="1.8.4.11"/>
    </reaction>
</comment>
<keyword evidence="1 4" id="KW-0560">Oxidoreductase</keyword>
<comment type="function">
    <text evidence="4">Has an important function as a repair enzyme for proteins that have been inactivated by oxidation. Catalyzes the reversible oxidation-reduction of methionine sulfoxide in proteins to methionine.</text>
</comment>
<comment type="similarity">
    <text evidence="4">Belongs to the MsrA Met sulfoxide reductase family.</text>
</comment>
<dbReference type="HAMAP" id="MF_01401">
    <property type="entry name" value="MsrA"/>
    <property type="match status" value="1"/>
</dbReference>
<dbReference type="GO" id="GO:0008113">
    <property type="term" value="F:peptide-methionine (S)-S-oxide reductase activity"/>
    <property type="evidence" value="ECO:0007669"/>
    <property type="project" value="UniProtKB-UniRule"/>
</dbReference>
<dbReference type="EC" id="1.8.4.11" evidence="4"/>
<name>D5E617_MYCCM</name>
<dbReference type="KEGG" id="mcd:MCRO_0593"/>
<evidence type="ECO:0000256" key="1">
    <source>
        <dbReference type="ARBA" id="ARBA00023002"/>
    </source>
</evidence>
<evidence type="ECO:0000256" key="2">
    <source>
        <dbReference type="ARBA" id="ARBA00047806"/>
    </source>
</evidence>
<dbReference type="Proteomes" id="UP000001845">
    <property type="component" value="Chromosome"/>
</dbReference>
<dbReference type="GO" id="GO:0033744">
    <property type="term" value="F:L-methionine:thioredoxin-disulfide S-oxidoreductase activity"/>
    <property type="evidence" value="ECO:0007669"/>
    <property type="project" value="RHEA"/>
</dbReference>
<reference key="2">
    <citation type="submission" date="2010-03" db="EMBL/GenBank/DDBJ databases">
        <authorList>
            <person name="Ma Z."/>
            <person name="Wang X."/>
            <person name="Liu H."/>
        </authorList>
    </citation>
    <scope>NUCLEOTIDE SEQUENCE</scope>
    <source>
        <strain>MP145</strain>
    </source>
</reference>
<dbReference type="NCBIfam" id="TIGR00401">
    <property type="entry name" value="msrA"/>
    <property type="match status" value="1"/>
</dbReference>
<dbReference type="SUPFAM" id="SSF55068">
    <property type="entry name" value="Peptide methionine sulfoxide reductase"/>
    <property type="match status" value="1"/>
</dbReference>
<dbReference type="PANTHER" id="PTHR42799:SF2">
    <property type="entry name" value="MITOCHONDRIAL PEPTIDE METHIONINE SULFOXIDE REDUCTASE"/>
    <property type="match status" value="1"/>
</dbReference>
<keyword evidence="7" id="KW-1185">Reference proteome</keyword>
<dbReference type="OrthoDB" id="4174719at2"/>
<dbReference type="PANTHER" id="PTHR42799">
    <property type="entry name" value="MITOCHONDRIAL PEPTIDE METHIONINE SULFOXIDE REDUCTASE"/>
    <property type="match status" value="1"/>
</dbReference>
<dbReference type="EMBL" id="CP001991">
    <property type="protein sequence ID" value="ADE19594.1"/>
    <property type="molecule type" value="Genomic_DNA"/>
</dbReference>
<evidence type="ECO:0000313" key="6">
    <source>
        <dbReference type="EMBL" id="ADE19594.1"/>
    </source>
</evidence>
<evidence type="ECO:0000259" key="5">
    <source>
        <dbReference type="Pfam" id="PF01625"/>
    </source>
</evidence>
<accession>D5E617</accession>
<dbReference type="AlphaFoldDB" id="D5E617"/>
<organism evidence="6 7">
    <name type="scientific">Mycoplasma crocodyli (strain ATCC 51981 / MP145)</name>
    <dbReference type="NCBI Taxonomy" id="512564"/>
    <lineage>
        <taxon>Bacteria</taxon>
        <taxon>Bacillati</taxon>
        <taxon>Mycoplasmatota</taxon>
        <taxon>Mollicutes</taxon>
        <taxon>Mycoplasmataceae</taxon>
        <taxon>Mycoplasma</taxon>
    </lineage>
</organism>
<evidence type="ECO:0000313" key="7">
    <source>
        <dbReference type="Proteomes" id="UP000001845"/>
    </source>
</evidence>
<dbReference type="InterPro" id="IPR050162">
    <property type="entry name" value="MsrA_MetSO_reductase"/>
</dbReference>
<dbReference type="GO" id="GO:0034599">
    <property type="term" value="P:cellular response to oxidative stress"/>
    <property type="evidence" value="ECO:0007669"/>
    <property type="project" value="TreeGrafter"/>
</dbReference>
<feature type="active site" evidence="4">
    <location>
        <position position="10"/>
    </location>
</feature>
<gene>
    <name evidence="4 6" type="primary">msrA</name>
    <name evidence="6" type="ordered locus">MCRO_0593</name>
</gene>
<dbReference type="InterPro" id="IPR002569">
    <property type="entry name" value="Met_Sox_Rdtase_MsrA_dom"/>
</dbReference>
<evidence type="ECO:0000256" key="3">
    <source>
        <dbReference type="ARBA" id="ARBA00048782"/>
    </source>
</evidence>
<reference evidence="7" key="1">
    <citation type="submission" date="2010-03" db="EMBL/GenBank/DDBJ databases">
        <title>The complete genome of Mycoplasma crocodyli MP145.</title>
        <authorList>
            <person name="Glass J.I."/>
            <person name="Durkin A.S."/>
            <person name="Hostetler J."/>
            <person name="Jackson J."/>
            <person name="Johnson J."/>
            <person name="May M.A."/>
            <person name="Paralanov V."/>
            <person name="Radune D."/>
            <person name="Szczypinski B."/>
            <person name="Brown D.R."/>
        </authorList>
    </citation>
    <scope>NUCLEOTIDE SEQUENCE [LARGE SCALE GENOMIC DNA]</scope>
    <source>
        <strain evidence="7">ATCC 51981 / MP145</strain>
    </source>
</reference>
<dbReference type="HOGENOM" id="CLU_031040_10_2_14"/>
<comment type="catalytic activity">
    <reaction evidence="2 4">
        <text>L-methionyl-[protein] + [thioredoxin]-disulfide + H2O = L-methionyl-(S)-S-oxide-[protein] + [thioredoxin]-dithiol</text>
        <dbReference type="Rhea" id="RHEA:14217"/>
        <dbReference type="Rhea" id="RHEA-COMP:10698"/>
        <dbReference type="Rhea" id="RHEA-COMP:10700"/>
        <dbReference type="Rhea" id="RHEA-COMP:12313"/>
        <dbReference type="Rhea" id="RHEA-COMP:12315"/>
        <dbReference type="ChEBI" id="CHEBI:15377"/>
        <dbReference type="ChEBI" id="CHEBI:16044"/>
        <dbReference type="ChEBI" id="CHEBI:29950"/>
        <dbReference type="ChEBI" id="CHEBI:44120"/>
        <dbReference type="ChEBI" id="CHEBI:50058"/>
        <dbReference type="EC" id="1.8.4.11"/>
    </reaction>
</comment>
<sequence>MKKIYLAGGCFWGVQAYFKTIKGIIKTTVGYANSEIKNPTYIQVKTGSTNAVEAVEIYYDEIILKLDEIVKKLFDVIDPTQLNHQAHDFGSQYRNGFYFENEEDELIINNKINELSKHIKGKVVTEVLKLKNYYLAEEYHQDYLDKHPNAYCHINF</sequence>
<dbReference type="RefSeq" id="WP_013054371.1">
    <property type="nucleotide sequence ID" value="NC_014014.1"/>
</dbReference>